<dbReference type="GO" id="GO:0006457">
    <property type="term" value="P:protein folding"/>
    <property type="evidence" value="ECO:0007669"/>
    <property type="project" value="InterPro"/>
</dbReference>
<protein>
    <recommendedName>
        <fullName evidence="4">Trigger factor C-terminal domain-containing protein</fullName>
    </recommendedName>
</protein>
<keyword evidence="1" id="KW-0697">Rotamase</keyword>
<comment type="caution">
    <text evidence="5">The sequence shown here is derived from an EMBL/GenBank/DDBJ whole genome shotgun (WGS) entry which is preliminary data.</text>
</comment>
<dbReference type="InterPro" id="IPR036611">
    <property type="entry name" value="Trigger_fac_ribosome-bd_sf"/>
</dbReference>
<dbReference type="InterPro" id="IPR008880">
    <property type="entry name" value="Trigger_fac_C"/>
</dbReference>
<organism evidence="5 6">
    <name type="scientific">Candidatus Shapirobacteria bacterium CG10_big_fil_rev_8_21_14_0_10_38_14</name>
    <dbReference type="NCBI Taxonomy" id="1974483"/>
    <lineage>
        <taxon>Bacteria</taxon>
        <taxon>Candidatus Shapironibacteriota</taxon>
    </lineage>
</organism>
<dbReference type="SUPFAM" id="SSF109998">
    <property type="entry name" value="Triger factor/SurA peptide-binding domain-like"/>
    <property type="match status" value="1"/>
</dbReference>
<dbReference type="AlphaFoldDB" id="A0A2M8L4V7"/>
<gene>
    <name evidence="5" type="ORF">COU96_02980</name>
</gene>
<name>A0A2M8L4V7_9BACT</name>
<proteinExistence type="predicted"/>
<feature type="coiled-coil region" evidence="3">
    <location>
        <begin position="140"/>
        <end position="167"/>
    </location>
</feature>
<evidence type="ECO:0000256" key="2">
    <source>
        <dbReference type="ARBA" id="ARBA00023235"/>
    </source>
</evidence>
<evidence type="ECO:0000313" key="6">
    <source>
        <dbReference type="Proteomes" id="UP000229500"/>
    </source>
</evidence>
<dbReference type="EMBL" id="PFEL01000108">
    <property type="protein sequence ID" value="PJE68779.1"/>
    <property type="molecule type" value="Genomic_DNA"/>
</dbReference>
<dbReference type="Gene3D" id="3.30.70.1050">
    <property type="entry name" value="Trigger factor ribosome-binding domain"/>
    <property type="match status" value="1"/>
</dbReference>
<evidence type="ECO:0000256" key="3">
    <source>
        <dbReference type="SAM" id="Coils"/>
    </source>
</evidence>
<reference evidence="6" key="1">
    <citation type="submission" date="2017-09" db="EMBL/GenBank/DDBJ databases">
        <title>Depth-based differentiation of microbial function through sediment-hosted aquifers and enrichment of novel symbionts in the deep terrestrial subsurface.</title>
        <authorList>
            <person name="Probst A.J."/>
            <person name="Ladd B."/>
            <person name="Jarett J.K."/>
            <person name="Geller-Mcgrath D.E."/>
            <person name="Sieber C.M.K."/>
            <person name="Emerson J.B."/>
            <person name="Anantharaman K."/>
            <person name="Thomas B.C."/>
            <person name="Malmstrom R."/>
            <person name="Stieglmeier M."/>
            <person name="Klingl A."/>
            <person name="Woyke T."/>
            <person name="Ryan C.M."/>
            <person name="Banfield J.F."/>
        </authorList>
    </citation>
    <scope>NUCLEOTIDE SEQUENCE [LARGE SCALE GENOMIC DNA]</scope>
</reference>
<dbReference type="GO" id="GO:0015031">
    <property type="term" value="P:protein transport"/>
    <property type="evidence" value="ECO:0007669"/>
    <property type="project" value="InterPro"/>
</dbReference>
<accession>A0A2M8L4V7</accession>
<feature type="non-terminal residue" evidence="5">
    <location>
        <position position="1"/>
    </location>
</feature>
<keyword evidence="3" id="KW-0175">Coiled coil</keyword>
<evidence type="ECO:0000313" key="5">
    <source>
        <dbReference type="EMBL" id="PJE68779.1"/>
    </source>
</evidence>
<keyword evidence="2" id="KW-0413">Isomerase</keyword>
<feature type="domain" description="Trigger factor C-terminal" evidence="4">
    <location>
        <begin position="78"/>
        <end position="223"/>
    </location>
</feature>
<sequence>KAPLKIVEQNVDKNKVYEETLKKLIPQVYVETVKEHKIKPIINPEIKILKLEEGKDWQIQAVTCELPEIKLGDYREAVKKDKKPQTTNGQEDKTDKVFKALLENIKFELPKILVDHEVNQMLARLVDQTSQVGLTIEQYLTSSKKTKEQLRQEYQKQAEEILKLEFILAKIANEEKITVSDAEIEKMIAAVPDEKTKKSLESPQQQEYIKQILRKRKIIDNLLKL</sequence>
<evidence type="ECO:0000259" key="4">
    <source>
        <dbReference type="Pfam" id="PF05698"/>
    </source>
</evidence>
<dbReference type="SUPFAM" id="SSF102735">
    <property type="entry name" value="Trigger factor ribosome-binding domain"/>
    <property type="match status" value="1"/>
</dbReference>
<dbReference type="Gene3D" id="1.10.3120.10">
    <property type="entry name" value="Trigger factor, C-terminal domain"/>
    <property type="match status" value="1"/>
</dbReference>
<dbReference type="Pfam" id="PF05698">
    <property type="entry name" value="Trigger_C"/>
    <property type="match status" value="1"/>
</dbReference>
<dbReference type="Proteomes" id="UP000229500">
    <property type="component" value="Unassembled WGS sequence"/>
</dbReference>
<dbReference type="InterPro" id="IPR027304">
    <property type="entry name" value="Trigger_fact/SurA_dom_sf"/>
</dbReference>
<dbReference type="GO" id="GO:0003755">
    <property type="term" value="F:peptidyl-prolyl cis-trans isomerase activity"/>
    <property type="evidence" value="ECO:0007669"/>
    <property type="project" value="UniProtKB-KW"/>
</dbReference>
<evidence type="ECO:0000256" key="1">
    <source>
        <dbReference type="ARBA" id="ARBA00023110"/>
    </source>
</evidence>
<dbReference type="InterPro" id="IPR037041">
    <property type="entry name" value="Trigger_fac_C_sf"/>
</dbReference>